<evidence type="ECO:0000256" key="1">
    <source>
        <dbReference type="SAM" id="MobiDB-lite"/>
    </source>
</evidence>
<name>E1QYY6_OLSUV</name>
<dbReference type="AlphaFoldDB" id="E1QYY6"/>
<dbReference type="EMBL" id="CP002106">
    <property type="protein sequence ID" value="ADK67600.1"/>
    <property type="molecule type" value="Genomic_DNA"/>
</dbReference>
<dbReference type="HOGENOM" id="CLU_2494855_0_0_11"/>
<accession>E1QYY6</accession>
<dbReference type="GeneID" id="78511923"/>
<dbReference type="RefSeq" id="WP_013251352.1">
    <property type="nucleotide sequence ID" value="NC_014363.1"/>
</dbReference>
<evidence type="ECO:0000313" key="3">
    <source>
        <dbReference type="Proteomes" id="UP000000333"/>
    </source>
</evidence>
<evidence type="ECO:0000313" key="2">
    <source>
        <dbReference type="EMBL" id="ADK67600.1"/>
    </source>
</evidence>
<protein>
    <submittedName>
        <fullName evidence="2">Uncharacterized protein</fullName>
    </submittedName>
</protein>
<dbReference type="KEGG" id="ols:Olsu_0485"/>
<proteinExistence type="predicted"/>
<feature type="region of interest" description="Disordered" evidence="1">
    <location>
        <begin position="44"/>
        <end position="69"/>
    </location>
</feature>
<keyword evidence="3" id="KW-1185">Reference proteome</keyword>
<dbReference type="STRING" id="633147.Olsu_0485"/>
<sequence length="86" mass="8715">MISFGVVSGVGSAIGILGNWYATHSLNVPSDGGGMTVAHALGDGGGGPCVKEPKTSDSPRTIPPTGHTSSTLRLVRAGTVRRCEPR</sequence>
<dbReference type="Proteomes" id="UP000000333">
    <property type="component" value="Chromosome"/>
</dbReference>
<gene>
    <name evidence="2" type="ordered locus">Olsu_0485</name>
</gene>
<reference evidence="2 3" key="1">
    <citation type="journal article" date="2010" name="Stand. Genomic Sci.">
        <title>Complete genome sequence of Olsenella uli type strain (VPI D76D-27C).</title>
        <authorList>
            <person name="Goker M."/>
            <person name="Held B."/>
            <person name="Lucas S."/>
            <person name="Nolan M."/>
            <person name="Yasawong M."/>
            <person name="Glavina Del Rio T."/>
            <person name="Tice H."/>
            <person name="Cheng J.F."/>
            <person name="Bruce D."/>
            <person name="Detter J.C."/>
            <person name="Tapia R."/>
            <person name="Han C."/>
            <person name="Goodwin L."/>
            <person name="Pitluck S."/>
            <person name="Liolios K."/>
            <person name="Ivanova N."/>
            <person name="Mavromatis K."/>
            <person name="Mikhailova N."/>
            <person name="Pati A."/>
            <person name="Chen A."/>
            <person name="Palaniappan K."/>
            <person name="Land M."/>
            <person name="Hauser L."/>
            <person name="Chang Y.J."/>
            <person name="Jeffries C.D."/>
            <person name="Rohde M."/>
            <person name="Sikorski J."/>
            <person name="Pukall R."/>
            <person name="Woyke T."/>
            <person name="Bristow J."/>
            <person name="Eisen J.A."/>
            <person name="Markowitz V."/>
            <person name="Hugenholtz P."/>
            <person name="Kyrpides N.C."/>
            <person name="Klenk H.P."/>
            <person name="Lapidus A."/>
        </authorList>
    </citation>
    <scope>NUCLEOTIDE SEQUENCE [LARGE SCALE GENOMIC DNA]</scope>
    <source>
        <strain evidence="3">ATCC 49627 / DSM 7084 / CIP 109912 / JCM 12494 / NCIMB 702895 / VPI D76D-27C</strain>
    </source>
</reference>
<organism evidence="2 3">
    <name type="scientific">Olsenella uli (strain ATCC 49627 / DSM 7084 / CCUG 31166 / CIP 109912 / JCM 12494 / LMG 11480 / NCIMB 702895 / VPI D76D-27C)</name>
    <name type="common">Lactobacillus uli</name>
    <dbReference type="NCBI Taxonomy" id="633147"/>
    <lineage>
        <taxon>Bacteria</taxon>
        <taxon>Bacillati</taxon>
        <taxon>Actinomycetota</taxon>
        <taxon>Coriobacteriia</taxon>
        <taxon>Coriobacteriales</taxon>
        <taxon>Atopobiaceae</taxon>
        <taxon>Olsenella</taxon>
    </lineage>
</organism>